<evidence type="ECO:0000256" key="4">
    <source>
        <dbReference type="ARBA" id="ARBA00023098"/>
    </source>
</evidence>
<keyword evidence="6" id="KW-1185">Reference proteome</keyword>
<accession>A0A5C3DUI9</accession>
<dbReference type="Pfam" id="PF03403">
    <property type="entry name" value="PAF-AH_p_II"/>
    <property type="match status" value="1"/>
</dbReference>
<organism evidence="5 6">
    <name type="scientific">Ustilago trichophora</name>
    <dbReference type="NCBI Taxonomy" id="86804"/>
    <lineage>
        <taxon>Eukaryota</taxon>
        <taxon>Fungi</taxon>
        <taxon>Dikarya</taxon>
        <taxon>Basidiomycota</taxon>
        <taxon>Ustilaginomycotina</taxon>
        <taxon>Ustilaginomycetes</taxon>
        <taxon>Ustilaginales</taxon>
        <taxon>Ustilaginaceae</taxon>
        <taxon>Ustilago</taxon>
    </lineage>
</organism>
<proteinExistence type="predicted"/>
<evidence type="ECO:0000256" key="3">
    <source>
        <dbReference type="ARBA" id="ARBA00022963"/>
    </source>
</evidence>
<dbReference type="OrthoDB" id="2363873at2759"/>
<dbReference type="GO" id="GO:0016042">
    <property type="term" value="P:lipid catabolic process"/>
    <property type="evidence" value="ECO:0007669"/>
    <property type="project" value="UniProtKB-KW"/>
</dbReference>
<dbReference type="SUPFAM" id="SSF53474">
    <property type="entry name" value="alpha/beta-Hydrolases"/>
    <property type="match status" value="1"/>
</dbReference>
<evidence type="ECO:0000313" key="5">
    <source>
        <dbReference type="EMBL" id="SPO22133.1"/>
    </source>
</evidence>
<dbReference type="PANTHER" id="PTHR10272:SF0">
    <property type="entry name" value="PLATELET-ACTIVATING FACTOR ACETYLHYDROLASE"/>
    <property type="match status" value="1"/>
</dbReference>
<keyword evidence="4" id="KW-0443">Lipid metabolism</keyword>
<dbReference type="Gene3D" id="3.40.50.1820">
    <property type="entry name" value="alpha/beta hydrolase"/>
    <property type="match status" value="1"/>
</dbReference>
<evidence type="ECO:0000313" key="6">
    <source>
        <dbReference type="Proteomes" id="UP000324022"/>
    </source>
</evidence>
<name>A0A5C3DUI9_9BASI</name>
<protein>
    <recommendedName>
        <fullName evidence="1">1-alkyl-2-acetylglycerophosphocholine esterase</fullName>
        <ecNumber evidence="1">3.1.1.47</ecNumber>
    </recommendedName>
</protein>
<dbReference type="InterPro" id="IPR029058">
    <property type="entry name" value="AB_hydrolase_fold"/>
</dbReference>
<dbReference type="SUPFAM" id="SSF56784">
    <property type="entry name" value="HAD-like"/>
    <property type="match status" value="1"/>
</dbReference>
<gene>
    <name evidence="5" type="ORF">UTRI_02138_B</name>
</gene>
<dbReference type="PANTHER" id="PTHR10272">
    <property type="entry name" value="PLATELET-ACTIVATING FACTOR ACETYLHYDROLASE"/>
    <property type="match status" value="1"/>
</dbReference>
<evidence type="ECO:0000256" key="2">
    <source>
        <dbReference type="ARBA" id="ARBA00022801"/>
    </source>
</evidence>
<dbReference type="Proteomes" id="UP000324022">
    <property type="component" value="Unassembled WGS sequence"/>
</dbReference>
<dbReference type="InterPro" id="IPR023214">
    <property type="entry name" value="HAD_sf"/>
</dbReference>
<reference evidence="5 6" key="1">
    <citation type="submission" date="2018-03" db="EMBL/GenBank/DDBJ databases">
        <authorList>
            <person name="Guldener U."/>
        </authorList>
    </citation>
    <scope>NUCLEOTIDE SEQUENCE [LARGE SCALE GENOMIC DNA]</scope>
    <source>
        <strain evidence="5 6">NBRC100155</strain>
    </source>
</reference>
<keyword evidence="3" id="KW-0442">Lipid degradation</keyword>
<sequence>MSLPQPPQNARYAVSTVTLEVPLPSPIKQDSPNPYTYQEGGVTKELLTTDTILVTIYYPSSSVKDAAPGRSLDWLEAPKLRSIGGLLKYAGIPKYLALPIILPAYSVVSQKLRAVVDAPLASDAPSEGFPVAVFSHGMGGTRTTYSAYCSSLAGSGIVVAAVEHRDGSSASTTIHHSLGKESQSSSGLFRWLSGGSDGVENKIYVRPTEVDGKPEPMDVRRAQVEFRRREVVAALNVLQEINAGKASNLVESCTRTQRDDNKIREHRSHLLSGFSSKLKMQDPWLIGHSFGGSTAIQTLRHTDCPFGQALVLDPWVEPIPITGADIVPVSKPLYTINSEDFTQWKTHMDDVTTISRESKASTGGKGWLLTIGAEGTEKSDAASLAASKTAGPPSRLVIVHDMFGTLFGLDACIEALQSLFPDQLESRKGVPKIVPELVIMDWFHGTQRDFTYSSVCGQYKPIAEVFKGTLPRVLLQAGILPKKNGKGEALTKAGSYADDGPAEEALENPFEPVVVETMMGALKKLRPRPGMVDALTRIYRDRDGKGRLPPGVDKVDVWAATNGSLQLGRASFLRALGESDGADLDSEAARSGRSVQDNSIGSGIGLFSCDEIGVAKPDPKVYAEVLRRIKAEPLDPNSAQKEYQGIWFVASHTWDTFAAKQAGFRTAWVTYEEFYSCPSVYGTPDVVGRNLEEVSEKILAFERELASKDNAAPAKAWTYHKDQQVQETKASQHTSFSDFPFLLPSMSKFVGSVGSQAILEVNVGIMQRMILEDKREEDQGVFEGLKGENDKQAWRIWKEGKARPGDLDESVIGSDGDRLGRLVVHAL</sequence>
<dbReference type="AlphaFoldDB" id="A0A5C3DUI9"/>
<dbReference type="EC" id="3.1.1.47" evidence="1"/>
<dbReference type="InterPro" id="IPR036412">
    <property type="entry name" value="HAD-like_sf"/>
</dbReference>
<keyword evidence="2 5" id="KW-0378">Hydrolase</keyword>
<evidence type="ECO:0000256" key="1">
    <source>
        <dbReference type="ARBA" id="ARBA00013201"/>
    </source>
</evidence>
<dbReference type="Gene3D" id="3.40.50.1000">
    <property type="entry name" value="HAD superfamily/HAD-like"/>
    <property type="match status" value="1"/>
</dbReference>
<dbReference type="EMBL" id="OOIN01000003">
    <property type="protein sequence ID" value="SPO22133.1"/>
    <property type="molecule type" value="Genomic_DNA"/>
</dbReference>
<dbReference type="GO" id="GO:0003847">
    <property type="term" value="F:1-alkyl-2-acetylglycerophosphocholine esterase activity"/>
    <property type="evidence" value="ECO:0007669"/>
    <property type="project" value="UniProtKB-EC"/>
</dbReference>